<dbReference type="EMBL" id="GDID01006587">
    <property type="protein sequence ID" value="JAP90019.1"/>
    <property type="molecule type" value="Transcribed_RNA"/>
</dbReference>
<reference evidence="1" key="1">
    <citation type="submission" date="2015-07" db="EMBL/GenBank/DDBJ databases">
        <title>Adaptation to a free-living lifestyle via gene acquisitions in the diplomonad Trepomonas sp. PC1.</title>
        <authorList>
            <person name="Xu F."/>
            <person name="Jerlstrom-Hultqvist J."/>
            <person name="Kolisko M."/>
            <person name="Simpson A.G.B."/>
            <person name="Roger A.J."/>
            <person name="Svard S.G."/>
            <person name="Andersson J.O."/>
        </authorList>
    </citation>
    <scope>NUCLEOTIDE SEQUENCE</scope>
    <source>
        <strain evidence="1">PC1</strain>
    </source>
</reference>
<proteinExistence type="predicted"/>
<feature type="non-terminal residue" evidence="1">
    <location>
        <position position="1"/>
    </location>
</feature>
<gene>
    <name evidence="1" type="ORF">TPC1_30486</name>
</gene>
<accession>A0A146K3A8</accession>
<feature type="non-terminal residue" evidence="1">
    <location>
        <position position="594"/>
    </location>
</feature>
<protein>
    <submittedName>
        <fullName evidence="1">Uncharacterized protein</fullName>
    </submittedName>
</protein>
<name>A0A146K3A8_9EUKA</name>
<organism evidence="1">
    <name type="scientific">Trepomonas sp. PC1</name>
    <dbReference type="NCBI Taxonomy" id="1076344"/>
    <lineage>
        <taxon>Eukaryota</taxon>
        <taxon>Metamonada</taxon>
        <taxon>Diplomonadida</taxon>
        <taxon>Hexamitidae</taxon>
        <taxon>Hexamitinae</taxon>
        <taxon>Trepomonas</taxon>
    </lineage>
</organism>
<sequence>ENPSNLQLFTMLADFLNVNTTSLPDDVQISTLIELSSFTDSTSSFNINNFKEHPDCKNFFVDLPDQLYQQISQSNLSEASQIVQNAFRLLDFVQNTRIARCFVYYLLQQIISGVAFAQPTVDLSALHQQLLTKLRSEPFEPILVFFLQILAFQAEDLFFFMKSRFDKVRALSVKQILKTIKLDQFYQKIADFDQQLLDPHSSQLLSYIFENEIDLEKLFNLKHLLLINNQKIRTQILRKVSFLQFASLVEDFQFEQIDFLVKEARFPLQKQEITEFSLQVTQIHEIYILISLINQMQDLHQSLLHGLKQFPQAVVFVSQVEEIADFVQQTEFAFMVNSSQSLLNELIFTDLQAAMQLIPRFYPSEQAMVQFIQEKNANLQLKILFLLKMKQTVDQNVIYSVLSDEIEKTFENALLLTSLLQGFKISMRFEIQQQIFQLIQDIFIHFYQLKYELYKQIDQQQNEQNALLQIQEIDAQAKSLAKELLQVNYQFPLQICCLDSPVLKSQFKSICNQIEIQNLFYELQKLFSMQVEDAEHVDKQEIIQSLQQMINSYFKQKTGVEYTKVWAQLAMWGADYGYAEIGKGMGEVGVKLME</sequence>
<evidence type="ECO:0000313" key="1">
    <source>
        <dbReference type="EMBL" id="JAP90019.1"/>
    </source>
</evidence>
<dbReference type="AlphaFoldDB" id="A0A146K3A8"/>